<evidence type="ECO:0008006" key="13">
    <source>
        <dbReference type="Google" id="ProtNLM"/>
    </source>
</evidence>
<accession>A0A2A4IZE8</accession>
<evidence type="ECO:0000256" key="8">
    <source>
        <dbReference type="ARBA" id="ARBA00023098"/>
    </source>
</evidence>
<evidence type="ECO:0000256" key="7">
    <source>
        <dbReference type="ARBA" id="ARBA00023002"/>
    </source>
</evidence>
<evidence type="ECO:0000256" key="1">
    <source>
        <dbReference type="ARBA" id="ARBA00004141"/>
    </source>
</evidence>
<dbReference type="STRING" id="7102.A0A2A4IZE8"/>
<keyword evidence="8" id="KW-0443">Lipid metabolism</keyword>
<reference evidence="12" key="1">
    <citation type="submission" date="2017-09" db="EMBL/GenBank/DDBJ databases">
        <title>Contemporary evolution of a Lepidopteran species, Heliothis virescens, in response to modern agricultural practices.</title>
        <authorList>
            <person name="Fritz M.L."/>
            <person name="Deyonke A.M."/>
            <person name="Papanicolaou A."/>
            <person name="Micinski S."/>
            <person name="Westbrook J."/>
            <person name="Gould F."/>
        </authorList>
    </citation>
    <scope>NUCLEOTIDE SEQUENCE [LARGE SCALE GENOMIC DNA]</scope>
    <source>
        <strain evidence="12">HvINT-</strain>
        <tissue evidence="12">Whole body</tissue>
    </source>
</reference>
<evidence type="ECO:0000256" key="3">
    <source>
        <dbReference type="ARBA" id="ARBA00022516"/>
    </source>
</evidence>
<evidence type="ECO:0000313" key="12">
    <source>
        <dbReference type="EMBL" id="PCG64798.1"/>
    </source>
</evidence>
<evidence type="ECO:0000256" key="9">
    <source>
        <dbReference type="ARBA" id="ARBA00023136"/>
    </source>
</evidence>
<dbReference type="GO" id="GO:0005506">
    <property type="term" value="F:iron ion binding"/>
    <property type="evidence" value="ECO:0007669"/>
    <property type="project" value="TreeGrafter"/>
</dbReference>
<dbReference type="GO" id="GO:0004768">
    <property type="term" value="F:stearoyl-CoA 9-desaturase activity"/>
    <property type="evidence" value="ECO:0007669"/>
    <property type="project" value="TreeGrafter"/>
</dbReference>
<keyword evidence="6" id="KW-1133">Transmembrane helix</keyword>
<dbReference type="CDD" id="cd03505">
    <property type="entry name" value="Delta9-FADS-like"/>
    <property type="match status" value="1"/>
</dbReference>
<dbReference type="PANTHER" id="PTHR11351:SF92">
    <property type="entry name" value="ACYL-COA DESATURASE 2-LIKE PROTEIN"/>
    <property type="match status" value="1"/>
</dbReference>
<comment type="similarity">
    <text evidence="2 11">Belongs to the fatty acid desaturase type 1 family.</text>
</comment>
<dbReference type="AlphaFoldDB" id="A0A2A4IZE8"/>
<comment type="domain">
    <text evidence="11">The histidine box domains are involved in binding the catalytic metal ions.</text>
</comment>
<evidence type="ECO:0000256" key="2">
    <source>
        <dbReference type="ARBA" id="ARBA00009295"/>
    </source>
</evidence>
<keyword evidence="9" id="KW-0472">Membrane</keyword>
<comment type="caution">
    <text evidence="12">The sequence shown here is derived from an EMBL/GenBank/DDBJ whole genome shotgun (WGS) entry which is preliminary data.</text>
</comment>
<dbReference type="GO" id="GO:0006636">
    <property type="term" value="P:unsaturated fatty acid biosynthetic process"/>
    <property type="evidence" value="ECO:0007669"/>
    <property type="project" value="TreeGrafter"/>
</dbReference>
<organism evidence="12">
    <name type="scientific">Heliothis virescens</name>
    <name type="common">Tobacco budworm moth</name>
    <dbReference type="NCBI Taxonomy" id="7102"/>
    <lineage>
        <taxon>Eukaryota</taxon>
        <taxon>Metazoa</taxon>
        <taxon>Ecdysozoa</taxon>
        <taxon>Arthropoda</taxon>
        <taxon>Hexapoda</taxon>
        <taxon>Insecta</taxon>
        <taxon>Pterygota</taxon>
        <taxon>Neoptera</taxon>
        <taxon>Endopterygota</taxon>
        <taxon>Lepidoptera</taxon>
        <taxon>Glossata</taxon>
        <taxon>Ditrysia</taxon>
        <taxon>Noctuoidea</taxon>
        <taxon>Noctuidae</taxon>
        <taxon>Heliothinae</taxon>
        <taxon>Heliothis</taxon>
    </lineage>
</organism>
<keyword evidence="10 11" id="KW-0275">Fatty acid biosynthesis</keyword>
<keyword evidence="7 11" id="KW-0560">Oxidoreductase</keyword>
<dbReference type="GO" id="GO:0005789">
    <property type="term" value="C:endoplasmic reticulum membrane"/>
    <property type="evidence" value="ECO:0007669"/>
    <property type="project" value="TreeGrafter"/>
</dbReference>
<protein>
    <recommendedName>
        <fullName evidence="13">Fatty acid desaturase domain-containing protein</fullName>
    </recommendedName>
</protein>
<evidence type="ECO:0000256" key="5">
    <source>
        <dbReference type="ARBA" id="ARBA00022832"/>
    </source>
</evidence>
<dbReference type="PANTHER" id="PTHR11351">
    <property type="entry name" value="ACYL-COA DESATURASE"/>
    <property type="match status" value="1"/>
</dbReference>
<dbReference type="InterPro" id="IPR015876">
    <property type="entry name" value="Acyl-CoA_DS"/>
</dbReference>
<evidence type="ECO:0000256" key="6">
    <source>
        <dbReference type="ARBA" id="ARBA00022989"/>
    </source>
</evidence>
<name>A0A2A4IZE8_HELVI</name>
<sequence>MAGQNSMFIWCRDHRLHHRYSDTDADPHNAKRGFFFCHIGWLMHKKHPYVIELGRRIDMSDLQADWMVMFQKKSLQPVESWFVSMISLGEGWHNYHHAFPWDYKAAELTMHFNQSASIIRFFEKIGLAYDLKTASPEVVANRIIRKGDGSHYKLGDEESRAAVTAWGPRHPLNPTYTSTLQQPDAVLKPEGLPLFHEKDVLNLNITKDNSRRG</sequence>
<proteinExistence type="inferred from homology"/>
<evidence type="ECO:0000256" key="4">
    <source>
        <dbReference type="ARBA" id="ARBA00022692"/>
    </source>
</evidence>
<comment type="cofactor">
    <cofactor evidence="11">
        <name>Fe(2+)</name>
        <dbReference type="ChEBI" id="CHEBI:29033"/>
    </cofactor>
</comment>
<comment type="subcellular location">
    <subcellularLocation>
        <location evidence="1">Membrane</location>
        <topology evidence="1">Multi-pass membrane protein</topology>
    </subcellularLocation>
</comment>
<keyword evidence="3 11" id="KW-0444">Lipid biosynthesis</keyword>
<gene>
    <name evidence="12" type="ORF">B5V51_10093</name>
</gene>
<evidence type="ECO:0000256" key="11">
    <source>
        <dbReference type="RuleBase" id="RU000581"/>
    </source>
</evidence>
<evidence type="ECO:0000256" key="10">
    <source>
        <dbReference type="ARBA" id="ARBA00023160"/>
    </source>
</evidence>
<keyword evidence="5" id="KW-0276">Fatty acid metabolism</keyword>
<keyword evidence="4 11" id="KW-0812">Transmembrane</keyword>
<dbReference type="EMBL" id="NWSH01004663">
    <property type="protein sequence ID" value="PCG64798.1"/>
    <property type="molecule type" value="Genomic_DNA"/>
</dbReference>
<dbReference type="PRINTS" id="PR00075">
    <property type="entry name" value="FACDDSATRASE"/>
</dbReference>